<dbReference type="PANTHER" id="PTHR30576:SF0">
    <property type="entry name" value="UNDECAPRENYL-PHOSPHATE N-ACETYLGALACTOSAMINYL 1-PHOSPHATE TRANSFERASE-RELATED"/>
    <property type="match status" value="1"/>
</dbReference>
<reference evidence="4" key="1">
    <citation type="submission" date="2023-01" db="EMBL/GenBank/DDBJ databases">
        <title>Human gut microbiome strain richness.</title>
        <authorList>
            <person name="Chen-Liaw A."/>
        </authorList>
    </citation>
    <scope>NUCLEOTIDE SEQUENCE</scope>
    <source>
        <strain evidence="4">RTP21484st1_H11_RTP21484_190118</strain>
    </source>
</reference>
<dbReference type="Proteomes" id="UP001212160">
    <property type="component" value="Unassembled WGS sequence"/>
</dbReference>
<keyword evidence="4" id="KW-0808">Transferase</keyword>
<proteinExistence type="inferred from homology"/>
<dbReference type="PANTHER" id="PTHR30576">
    <property type="entry name" value="COLANIC BIOSYNTHESIS UDP-GLUCOSE LIPID CARRIER TRANSFERASE"/>
    <property type="match status" value="1"/>
</dbReference>
<dbReference type="GO" id="GO:0016780">
    <property type="term" value="F:phosphotransferase activity, for other substituted phosphate groups"/>
    <property type="evidence" value="ECO:0007669"/>
    <property type="project" value="TreeGrafter"/>
</dbReference>
<feature type="domain" description="Bacterial sugar transferase" evidence="3">
    <location>
        <begin position="33"/>
        <end position="224"/>
    </location>
</feature>
<protein>
    <submittedName>
        <fullName evidence="4">Sugar transferase</fullName>
    </submittedName>
</protein>
<comment type="similarity">
    <text evidence="1">Belongs to the bacterial sugar transferase family.</text>
</comment>
<dbReference type="EMBL" id="JAQMLA010000039">
    <property type="protein sequence ID" value="MDB8687488.1"/>
    <property type="molecule type" value="Genomic_DNA"/>
</dbReference>
<evidence type="ECO:0000313" key="5">
    <source>
        <dbReference type="Proteomes" id="UP001212160"/>
    </source>
</evidence>
<keyword evidence="2" id="KW-0812">Transmembrane</keyword>
<evidence type="ECO:0000256" key="2">
    <source>
        <dbReference type="SAM" id="Phobius"/>
    </source>
</evidence>
<evidence type="ECO:0000259" key="3">
    <source>
        <dbReference type="Pfam" id="PF02397"/>
    </source>
</evidence>
<feature type="transmembrane region" description="Helical" evidence="2">
    <location>
        <begin position="35"/>
        <end position="59"/>
    </location>
</feature>
<name>A0AAW6DFX5_MEDGN</name>
<dbReference type="AlphaFoldDB" id="A0AAW6DFX5"/>
<keyword evidence="2" id="KW-1133">Transmembrane helix</keyword>
<sequence length="255" mass="29639">MIRWEDLPAEMRTKEVRHYYNLLRKRPISLALKRAFDIVVSAFMLVCLSWLFVILAIAIKIDSPGPVFYRQERVTRYGKRFRIHKFRTMVNNADKKGTLVTVKNDSRVTRVGQLIRKYRLDEVSQLIDVFEGNMTFVGTRPEVPKYVDKYAPIMMATLLLPAGVTSEASILYKDEDKLLDVATDVDKVYVEKVLPGKMYYNLKSIEKFSFLREIGTMFKTVFAVCGKDYPADTEGEEKFVKSVSSYYHKEEVKRV</sequence>
<evidence type="ECO:0000256" key="1">
    <source>
        <dbReference type="ARBA" id="ARBA00006464"/>
    </source>
</evidence>
<gene>
    <name evidence="4" type="ORF">PNW85_12535</name>
</gene>
<dbReference type="InterPro" id="IPR003362">
    <property type="entry name" value="Bact_transf"/>
</dbReference>
<organism evidence="4 5">
    <name type="scientific">Mediterraneibacter gnavus</name>
    <name type="common">Ruminococcus gnavus</name>
    <dbReference type="NCBI Taxonomy" id="33038"/>
    <lineage>
        <taxon>Bacteria</taxon>
        <taxon>Bacillati</taxon>
        <taxon>Bacillota</taxon>
        <taxon>Clostridia</taxon>
        <taxon>Lachnospirales</taxon>
        <taxon>Lachnospiraceae</taxon>
        <taxon>Mediterraneibacter</taxon>
    </lineage>
</organism>
<keyword evidence="2" id="KW-0472">Membrane</keyword>
<accession>A0AAW6DFX5</accession>
<dbReference type="Pfam" id="PF02397">
    <property type="entry name" value="Bac_transf"/>
    <property type="match status" value="1"/>
</dbReference>
<comment type="caution">
    <text evidence="4">The sequence shown here is derived from an EMBL/GenBank/DDBJ whole genome shotgun (WGS) entry which is preliminary data.</text>
</comment>
<evidence type="ECO:0000313" key="4">
    <source>
        <dbReference type="EMBL" id="MDB8687488.1"/>
    </source>
</evidence>